<dbReference type="Proteomes" id="UP001144110">
    <property type="component" value="Unassembled WGS sequence"/>
</dbReference>
<dbReference type="GO" id="GO:0009244">
    <property type="term" value="P:lipopolysaccharide core region biosynthetic process"/>
    <property type="evidence" value="ECO:0007669"/>
    <property type="project" value="TreeGrafter"/>
</dbReference>
<dbReference type="EMBL" id="JAPHEG010000002">
    <property type="protein sequence ID" value="MDF2953331.1"/>
    <property type="molecule type" value="Genomic_DNA"/>
</dbReference>
<organism evidence="3 4">
    <name type="scientific">Candidatus Thermodesulfobacterium syntrophicum</name>
    <dbReference type="NCBI Taxonomy" id="3060442"/>
    <lineage>
        <taxon>Bacteria</taxon>
        <taxon>Pseudomonadati</taxon>
        <taxon>Thermodesulfobacteriota</taxon>
        <taxon>Thermodesulfobacteria</taxon>
        <taxon>Thermodesulfobacteriales</taxon>
        <taxon>Thermodesulfobacteriaceae</taxon>
        <taxon>Thermodesulfobacterium</taxon>
    </lineage>
</organism>
<evidence type="ECO:0000256" key="2">
    <source>
        <dbReference type="ARBA" id="ARBA00022679"/>
    </source>
</evidence>
<dbReference type="CDD" id="cd03789">
    <property type="entry name" value="GT9_LPS_heptosyltransferase"/>
    <property type="match status" value="1"/>
</dbReference>
<protein>
    <submittedName>
        <fullName evidence="3">ADP-heptose:LPS heptosyltransferase</fullName>
    </submittedName>
</protein>
<dbReference type="Gene3D" id="3.40.50.2000">
    <property type="entry name" value="Glycogen Phosphorylase B"/>
    <property type="match status" value="2"/>
</dbReference>
<dbReference type="GO" id="GO:0008713">
    <property type="term" value="F:ADP-heptose-lipopolysaccharide heptosyltransferase activity"/>
    <property type="evidence" value="ECO:0007669"/>
    <property type="project" value="TreeGrafter"/>
</dbReference>
<evidence type="ECO:0000313" key="4">
    <source>
        <dbReference type="Proteomes" id="UP001144110"/>
    </source>
</evidence>
<reference evidence="3" key="1">
    <citation type="submission" date="2022-11" db="EMBL/GenBank/DDBJ databases">
        <title>Candidatus Alkanophaga archaea from heated hydrothermal vent sediment oxidize petroleum alkanes.</title>
        <authorList>
            <person name="Zehnle H."/>
            <person name="Laso-Perez R."/>
            <person name="Lipp J."/>
            <person name="Teske A."/>
            <person name="Wegener G."/>
        </authorList>
    </citation>
    <scope>NUCLEOTIDE SEQUENCE</scope>
    <source>
        <strain evidence="3">MCA70</strain>
    </source>
</reference>
<keyword evidence="2" id="KW-0808">Transferase</keyword>
<accession>A0AAE3P5W6</accession>
<sequence>MKKILFYRRGALGDTLLTFPLFEVMKKRNHYIVAIGNTDYLKIAKELHWVDEIYSDLYPDIVNKAYDLKIIFSRKEGFNPFPSERIWIVDYYFNLLHLKKFFSSVLPLKGSLKSPLKDRVVLHPGSGSFKKIPDFSLFERIEKYLISQGFKTIYLIGEADSWIKDFTNNYWECLDPLLVAKALKSAKCYIGLDSGISHLASYLGIKSFLFYGPTDPVVWKPIGKNYKIISLNLNCSPCFPKVCKEKRCLDVKLLFNKFLETFSN</sequence>
<comment type="caution">
    <text evidence="3">The sequence shown here is derived from an EMBL/GenBank/DDBJ whole genome shotgun (WGS) entry which is preliminary data.</text>
</comment>
<dbReference type="SUPFAM" id="SSF53756">
    <property type="entry name" value="UDP-Glycosyltransferase/glycogen phosphorylase"/>
    <property type="match status" value="1"/>
</dbReference>
<dbReference type="AlphaFoldDB" id="A0AAE3P5W6"/>
<dbReference type="GO" id="GO:0005829">
    <property type="term" value="C:cytosol"/>
    <property type="evidence" value="ECO:0007669"/>
    <property type="project" value="TreeGrafter"/>
</dbReference>
<dbReference type="InterPro" id="IPR002201">
    <property type="entry name" value="Glyco_trans_9"/>
</dbReference>
<evidence type="ECO:0000313" key="3">
    <source>
        <dbReference type="EMBL" id="MDF2953331.1"/>
    </source>
</evidence>
<gene>
    <name evidence="3" type="ORF">OD816_000576</name>
</gene>
<dbReference type="InterPro" id="IPR051199">
    <property type="entry name" value="LPS_LOS_Heptosyltrfase"/>
</dbReference>
<proteinExistence type="predicted"/>
<evidence type="ECO:0000256" key="1">
    <source>
        <dbReference type="ARBA" id="ARBA00022676"/>
    </source>
</evidence>
<dbReference type="PANTHER" id="PTHR30160">
    <property type="entry name" value="TETRAACYLDISACCHARIDE 4'-KINASE-RELATED"/>
    <property type="match status" value="1"/>
</dbReference>
<keyword evidence="1" id="KW-0328">Glycosyltransferase</keyword>
<name>A0AAE3P5W6_9BACT</name>
<dbReference type="PANTHER" id="PTHR30160:SF23">
    <property type="match status" value="1"/>
</dbReference>
<dbReference type="Pfam" id="PF01075">
    <property type="entry name" value="Glyco_transf_9"/>
    <property type="match status" value="1"/>
</dbReference>